<proteinExistence type="predicted"/>
<accession>A0A2N9L4N6</accession>
<evidence type="ECO:0000313" key="1">
    <source>
        <dbReference type="EMBL" id="SPE18252.1"/>
    </source>
</evidence>
<dbReference type="GO" id="GO:0005975">
    <property type="term" value="P:carbohydrate metabolic process"/>
    <property type="evidence" value="ECO:0007669"/>
    <property type="project" value="InterPro"/>
</dbReference>
<organism evidence="1 2">
    <name type="scientific">Candidatus Sulfuritelmatomonas gaucii</name>
    <dbReference type="NCBI Taxonomy" id="2043161"/>
    <lineage>
        <taxon>Bacteria</taxon>
        <taxon>Pseudomonadati</taxon>
        <taxon>Acidobacteriota</taxon>
        <taxon>Terriglobia</taxon>
        <taxon>Terriglobales</taxon>
        <taxon>Acidobacteriaceae</taxon>
        <taxon>Candidatus Sulfuritelmatomonas</taxon>
    </lineage>
</organism>
<protein>
    <submittedName>
        <fullName evidence="1">Uncharacterized protein</fullName>
    </submittedName>
</protein>
<dbReference type="InterPro" id="IPR008928">
    <property type="entry name" value="6-hairpin_glycosidase_sf"/>
</dbReference>
<reference evidence="2" key="1">
    <citation type="submission" date="2018-02" db="EMBL/GenBank/DDBJ databases">
        <authorList>
            <person name="Hausmann B."/>
        </authorList>
    </citation>
    <scope>NUCLEOTIDE SEQUENCE [LARGE SCALE GENOMIC DNA]</scope>
    <source>
        <strain evidence="2">Peat soil MAG SbA5</strain>
    </source>
</reference>
<dbReference type="OrthoDB" id="1416286at2"/>
<evidence type="ECO:0000313" key="2">
    <source>
        <dbReference type="Proteomes" id="UP000239735"/>
    </source>
</evidence>
<gene>
    <name evidence="1" type="ORF">SBA5_1450001</name>
</gene>
<dbReference type="SUPFAM" id="SSF48208">
    <property type="entry name" value="Six-hairpin glycosidases"/>
    <property type="match status" value="1"/>
</dbReference>
<dbReference type="AlphaFoldDB" id="A0A2N9L4N6"/>
<sequence length="300" mass="34959">MPAATGIDYVLDKLRWMRAEHIWPNGLRYLWTDAFGVVLLVSLYRTLAKIEFLDEAERVVAEVDRVLGRPRGIRIGEEPDRDGQYFHYLAMWLYALAVIGRHIPRYREKGIDIVHQIHDAFLVPGHGVIWKMKEDLSGPYPGYGLGALDAFDGYLSYRMLDEQTLSREIADMRKLIDRSAPSLVITQDLGIGMMLWMTQFFPEEHWARLQRKRCLVTLDHMWRQEGYFCREPDLPRTKFAFTNYGVSIGLQAADAMPERVERLNEFFESYRSGDEYDRAAITHVMACSSHFPGYLIWHYA</sequence>
<dbReference type="Proteomes" id="UP000239735">
    <property type="component" value="Unassembled WGS sequence"/>
</dbReference>
<name>A0A2N9L4N6_9BACT</name>
<dbReference type="EMBL" id="OKRB01000052">
    <property type="protein sequence ID" value="SPE18252.1"/>
    <property type="molecule type" value="Genomic_DNA"/>
</dbReference>